<evidence type="ECO:0000256" key="3">
    <source>
        <dbReference type="ARBA" id="ARBA00022722"/>
    </source>
</evidence>
<evidence type="ECO:0000256" key="8">
    <source>
        <dbReference type="ARBA" id="ARBA00022884"/>
    </source>
</evidence>
<dbReference type="GO" id="GO:0004519">
    <property type="term" value="F:endonuclease activity"/>
    <property type="evidence" value="ECO:0007669"/>
    <property type="project" value="UniProtKB-KW"/>
</dbReference>
<dbReference type="OrthoDB" id="2640446at2759"/>
<keyword evidence="5" id="KW-0255">Endonuclease</keyword>
<comment type="catalytic activity">
    <reaction evidence="13">
        <text>DNA(n) + a 2'-deoxyribonucleoside 5'-triphosphate = DNA(n+1) + diphosphate</text>
        <dbReference type="Rhea" id="RHEA:22508"/>
        <dbReference type="Rhea" id="RHEA-COMP:17339"/>
        <dbReference type="Rhea" id="RHEA-COMP:17340"/>
        <dbReference type="ChEBI" id="CHEBI:33019"/>
        <dbReference type="ChEBI" id="CHEBI:61560"/>
        <dbReference type="ChEBI" id="CHEBI:173112"/>
        <dbReference type="EC" id="2.7.7.49"/>
    </reaction>
</comment>
<name>A0A9Q3BLD3_9BASI</name>
<evidence type="ECO:0000256" key="14">
    <source>
        <dbReference type="ARBA" id="ARBA00049244"/>
    </source>
</evidence>
<dbReference type="InterPro" id="IPR039537">
    <property type="entry name" value="Retrotran_Ty1/copia-like"/>
</dbReference>
<dbReference type="GO" id="GO:0032196">
    <property type="term" value="P:transposition"/>
    <property type="evidence" value="ECO:0007669"/>
    <property type="project" value="UniProtKB-KW"/>
</dbReference>
<evidence type="ECO:0000313" key="16">
    <source>
        <dbReference type="EMBL" id="MBW0467027.1"/>
    </source>
</evidence>
<feature type="domain" description="Integrase catalytic" evidence="15">
    <location>
        <begin position="113"/>
        <end position="286"/>
    </location>
</feature>
<dbReference type="Gene3D" id="3.30.420.10">
    <property type="entry name" value="Ribonuclease H-like superfamily/Ribonuclease H"/>
    <property type="match status" value="1"/>
</dbReference>
<dbReference type="EMBL" id="AVOT02001466">
    <property type="protein sequence ID" value="MBW0467027.1"/>
    <property type="molecule type" value="Genomic_DNA"/>
</dbReference>
<accession>A0A9Q3BLD3</accession>
<keyword evidence="2" id="KW-0548">Nucleotidyltransferase</keyword>
<evidence type="ECO:0000256" key="5">
    <source>
        <dbReference type="ARBA" id="ARBA00022759"/>
    </source>
</evidence>
<proteinExistence type="predicted"/>
<evidence type="ECO:0000256" key="12">
    <source>
        <dbReference type="ARBA" id="ARBA00023172"/>
    </source>
</evidence>
<keyword evidence="3" id="KW-0540">Nuclease</keyword>
<dbReference type="GO" id="GO:0003887">
    <property type="term" value="F:DNA-directed DNA polymerase activity"/>
    <property type="evidence" value="ECO:0007669"/>
    <property type="project" value="UniProtKB-KW"/>
</dbReference>
<sequence length="312" mass="34374">MHSVSPFRIFFANSNSSILILQMMTLKLPVHNGSVLVHDVAYYNKISGTILSVSLLCTVGVVPVFDDLNMSLLVCGFLVTTSFNNNYWWMEVLTTEGTKRSAAVPPSCDLSAIEMNPISQSTNTVLSLLSDIMGPFPGDTQSFHYLLTIREHALTYSGVYPLKAQSDAPDAILDAIKQFQVCLQLTPKALQTDNAREFTSASFTSSLAKLGVGFYPSLTYSPQEKGKAECLNRALGDMARLMMVQSKMPDRFWHFAYASACFLHNQLPNSHCKDSSTPTIIRPSTLNHYTLPLWSGCYHSHPNGAAESQAIT</sequence>
<keyword evidence="11" id="KW-0239">DNA-directed DNA polymerase</keyword>
<keyword evidence="8" id="KW-0694">RNA-binding</keyword>
<evidence type="ECO:0000256" key="1">
    <source>
        <dbReference type="ARBA" id="ARBA00022578"/>
    </source>
</evidence>
<dbReference type="PANTHER" id="PTHR42648:SF11">
    <property type="entry name" value="TRANSPOSON TY4-P GAG-POL POLYPROTEIN"/>
    <property type="match status" value="1"/>
</dbReference>
<dbReference type="GO" id="GO:0046872">
    <property type="term" value="F:metal ion binding"/>
    <property type="evidence" value="ECO:0007669"/>
    <property type="project" value="UniProtKB-KW"/>
</dbReference>
<comment type="caution">
    <text evidence="16">The sequence shown here is derived from an EMBL/GenBank/DDBJ whole genome shotgun (WGS) entry which is preliminary data.</text>
</comment>
<dbReference type="Proteomes" id="UP000765509">
    <property type="component" value="Unassembled WGS sequence"/>
</dbReference>
<dbReference type="GO" id="GO:0003723">
    <property type="term" value="F:RNA binding"/>
    <property type="evidence" value="ECO:0007669"/>
    <property type="project" value="UniProtKB-KW"/>
</dbReference>
<dbReference type="GO" id="GO:0005634">
    <property type="term" value="C:nucleus"/>
    <property type="evidence" value="ECO:0007669"/>
    <property type="project" value="UniProtKB-ARBA"/>
</dbReference>
<reference evidence="16" key="1">
    <citation type="submission" date="2021-03" db="EMBL/GenBank/DDBJ databases">
        <title>Draft genome sequence of rust myrtle Austropuccinia psidii MF-1, a brazilian biotype.</title>
        <authorList>
            <person name="Quecine M.C."/>
            <person name="Pachon D.M.R."/>
            <person name="Bonatelli M.L."/>
            <person name="Correr F.H."/>
            <person name="Franceschini L.M."/>
            <person name="Leite T.F."/>
            <person name="Margarido G.R.A."/>
            <person name="Almeida C.A."/>
            <person name="Ferrarezi J.A."/>
            <person name="Labate C.A."/>
        </authorList>
    </citation>
    <scope>NUCLEOTIDE SEQUENCE</scope>
    <source>
        <strain evidence="16">MF-1</strain>
    </source>
</reference>
<dbReference type="InterPro" id="IPR001584">
    <property type="entry name" value="Integrase_cat-core"/>
</dbReference>
<dbReference type="GO" id="GO:0015074">
    <property type="term" value="P:DNA integration"/>
    <property type="evidence" value="ECO:0007669"/>
    <property type="project" value="UniProtKB-KW"/>
</dbReference>
<gene>
    <name evidence="16" type="ORF">O181_006742</name>
</gene>
<dbReference type="GO" id="GO:0006310">
    <property type="term" value="P:DNA recombination"/>
    <property type="evidence" value="ECO:0007669"/>
    <property type="project" value="UniProtKB-KW"/>
</dbReference>
<dbReference type="InterPro" id="IPR036397">
    <property type="entry name" value="RNaseH_sf"/>
</dbReference>
<evidence type="ECO:0000256" key="6">
    <source>
        <dbReference type="ARBA" id="ARBA00022801"/>
    </source>
</evidence>
<comment type="catalytic activity">
    <reaction evidence="14">
        <text>DNA(n) + a 2'-deoxyribonucleoside 5'-triphosphate = DNA(n+1) + diphosphate</text>
        <dbReference type="Rhea" id="RHEA:22508"/>
        <dbReference type="Rhea" id="RHEA-COMP:17339"/>
        <dbReference type="Rhea" id="RHEA-COMP:17340"/>
        <dbReference type="ChEBI" id="CHEBI:33019"/>
        <dbReference type="ChEBI" id="CHEBI:61560"/>
        <dbReference type="ChEBI" id="CHEBI:173112"/>
        <dbReference type="EC" id="2.7.7.7"/>
    </reaction>
</comment>
<dbReference type="SUPFAM" id="SSF53098">
    <property type="entry name" value="Ribonuclease H-like"/>
    <property type="match status" value="1"/>
</dbReference>
<evidence type="ECO:0000259" key="15">
    <source>
        <dbReference type="PROSITE" id="PS50994"/>
    </source>
</evidence>
<dbReference type="PROSITE" id="PS50994">
    <property type="entry name" value="INTEGRASE"/>
    <property type="match status" value="1"/>
</dbReference>
<keyword evidence="7" id="KW-0460">Magnesium</keyword>
<organism evidence="16 17">
    <name type="scientific">Austropuccinia psidii MF-1</name>
    <dbReference type="NCBI Taxonomy" id="1389203"/>
    <lineage>
        <taxon>Eukaryota</taxon>
        <taxon>Fungi</taxon>
        <taxon>Dikarya</taxon>
        <taxon>Basidiomycota</taxon>
        <taxon>Pucciniomycotina</taxon>
        <taxon>Pucciniomycetes</taxon>
        <taxon>Pucciniales</taxon>
        <taxon>Sphaerophragmiaceae</taxon>
        <taxon>Austropuccinia</taxon>
    </lineage>
</organism>
<keyword evidence="10" id="KW-0695">RNA-directed DNA polymerase</keyword>
<keyword evidence="1" id="KW-0815">Transposition</keyword>
<evidence type="ECO:0000313" key="17">
    <source>
        <dbReference type="Proteomes" id="UP000765509"/>
    </source>
</evidence>
<keyword evidence="4" id="KW-0479">Metal-binding</keyword>
<protein>
    <recommendedName>
        <fullName evidence="15">Integrase catalytic domain-containing protein</fullName>
    </recommendedName>
</protein>
<evidence type="ECO:0000256" key="2">
    <source>
        <dbReference type="ARBA" id="ARBA00022695"/>
    </source>
</evidence>
<evidence type="ECO:0000256" key="9">
    <source>
        <dbReference type="ARBA" id="ARBA00022908"/>
    </source>
</evidence>
<keyword evidence="6" id="KW-0378">Hydrolase</keyword>
<dbReference type="AlphaFoldDB" id="A0A9Q3BLD3"/>
<evidence type="ECO:0000256" key="13">
    <source>
        <dbReference type="ARBA" id="ARBA00048173"/>
    </source>
</evidence>
<keyword evidence="9" id="KW-0229">DNA integration</keyword>
<evidence type="ECO:0000256" key="11">
    <source>
        <dbReference type="ARBA" id="ARBA00022932"/>
    </source>
</evidence>
<evidence type="ECO:0000256" key="4">
    <source>
        <dbReference type="ARBA" id="ARBA00022723"/>
    </source>
</evidence>
<keyword evidence="12" id="KW-0233">DNA recombination</keyword>
<dbReference type="GO" id="GO:0016787">
    <property type="term" value="F:hydrolase activity"/>
    <property type="evidence" value="ECO:0007669"/>
    <property type="project" value="UniProtKB-KW"/>
</dbReference>
<dbReference type="PANTHER" id="PTHR42648">
    <property type="entry name" value="TRANSPOSASE, PUTATIVE-RELATED"/>
    <property type="match status" value="1"/>
</dbReference>
<evidence type="ECO:0000256" key="10">
    <source>
        <dbReference type="ARBA" id="ARBA00022918"/>
    </source>
</evidence>
<dbReference type="InterPro" id="IPR012337">
    <property type="entry name" value="RNaseH-like_sf"/>
</dbReference>
<keyword evidence="17" id="KW-1185">Reference proteome</keyword>
<keyword evidence="11" id="KW-0808">Transferase</keyword>
<evidence type="ECO:0000256" key="7">
    <source>
        <dbReference type="ARBA" id="ARBA00022842"/>
    </source>
</evidence>
<dbReference type="GO" id="GO:0003964">
    <property type="term" value="F:RNA-directed DNA polymerase activity"/>
    <property type="evidence" value="ECO:0007669"/>
    <property type="project" value="UniProtKB-KW"/>
</dbReference>